<feature type="compositionally biased region" description="Basic and acidic residues" evidence="1">
    <location>
        <begin position="774"/>
        <end position="783"/>
    </location>
</feature>
<feature type="compositionally biased region" description="Basic and acidic residues" evidence="1">
    <location>
        <begin position="915"/>
        <end position="927"/>
    </location>
</feature>
<dbReference type="GeneID" id="27358083"/>
<feature type="compositionally biased region" description="Low complexity" evidence="1">
    <location>
        <begin position="250"/>
        <end position="259"/>
    </location>
</feature>
<dbReference type="InterPro" id="IPR024527">
    <property type="entry name" value="Eisosome1"/>
</dbReference>
<name>A0A0D2DJ46_9EURO</name>
<dbReference type="Proteomes" id="UP000053342">
    <property type="component" value="Unassembled WGS sequence"/>
</dbReference>
<dbReference type="PANTHER" id="PTHR28298:SF1">
    <property type="entry name" value="EISOSOME PROTEIN 1"/>
    <property type="match status" value="1"/>
</dbReference>
<feature type="region of interest" description="Disordered" evidence="1">
    <location>
        <begin position="671"/>
        <end position="1092"/>
    </location>
</feature>
<dbReference type="EMBL" id="KN847336">
    <property type="protein sequence ID" value="KIW42460.1"/>
    <property type="molecule type" value="Genomic_DNA"/>
</dbReference>
<feature type="compositionally biased region" description="Low complexity" evidence="1">
    <location>
        <begin position="1001"/>
        <end position="1024"/>
    </location>
</feature>
<feature type="compositionally biased region" description="Basic and acidic residues" evidence="1">
    <location>
        <begin position="934"/>
        <end position="944"/>
    </location>
</feature>
<dbReference type="Pfam" id="PF12757">
    <property type="entry name" value="Eisosome1"/>
    <property type="match status" value="1"/>
</dbReference>
<accession>A0A0D2DJ46</accession>
<feature type="region of interest" description="Disordered" evidence="1">
    <location>
        <begin position="384"/>
        <end position="424"/>
    </location>
</feature>
<reference evidence="2 3" key="1">
    <citation type="submission" date="2015-01" db="EMBL/GenBank/DDBJ databases">
        <title>The Genome Sequence of Exophiala oligosperma CBS72588.</title>
        <authorList>
            <consortium name="The Broad Institute Genomics Platform"/>
            <person name="Cuomo C."/>
            <person name="de Hoog S."/>
            <person name="Gorbushina A."/>
            <person name="Stielow B."/>
            <person name="Teixiera M."/>
            <person name="Abouelleil A."/>
            <person name="Chapman S.B."/>
            <person name="Priest M."/>
            <person name="Young S.K."/>
            <person name="Wortman J."/>
            <person name="Nusbaum C."/>
            <person name="Birren B."/>
        </authorList>
    </citation>
    <scope>NUCLEOTIDE SEQUENCE [LARGE SCALE GENOMIC DNA]</scope>
    <source>
        <strain evidence="2 3">CBS 72588</strain>
    </source>
</reference>
<dbReference type="PANTHER" id="PTHR28298">
    <property type="entry name" value="EISOSOME PROTEIN 1"/>
    <property type="match status" value="1"/>
</dbReference>
<dbReference type="GO" id="GO:0070941">
    <property type="term" value="P:eisosome assembly"/>
    <property type="evidence" value="ECO:0007669"/>
    <property type="project" value="TreeGrafter"/>
</dbReference>
<sequence length="1092" mass="118765">MSAISTTPRSSFTPPSNKLEDQAASAAVRESRDSTRKRSSSSVLDEDGRLSSASECKPRRRHTVTILIVISGAALSLKYARAQDLPSYPSTGGVKLASAGAAASLAESNKRAFEHWTPGNIPAANTAASKAKDYEMDPLWKPELSQAGSKAAIAAHRDTAPVDIWRAPETEHGNSAATSALQNQTSPPAITERQVSSDGRQKALLAATKSMSSGRRRAESAPMPPQPKQGNSAWALKAAGSVHGRKPSERSQTSSPQSSDLLGADAARVQNIARNNVSRQMYTSNPPVAIEVEEKNRQDMLRASAVAMARKMYAIQQAQIDEAKGIHRSDSHFAAYNARRRAQSDAANQPATEELPRYENLEEAARRLAQERLARIHDEHAEYRQYYGAQSPPKQSRLSLRRGRRTSNLQRDDSDSDEEQSRKIRSQMSIFQSKLAEVDNKKRQADRDALLAIAHKNVTARMNAIDEKVFGETGKTTPQQRELWERQARERAQRESDDRLLHVGKVHIGGGKYLEQSEIDAIAKARLQPTLDEITEKAEQQRARDEELRQEQERIKAEQEAEKTRLAQEKAEQRAAADREKAEAKAQRAEEKRVQQEQKHEERRVRTEQKAAEKKARDEAKAATDEKRQSGTTKGRLLPSFLSRGGAAGAAAGAGTAAAVEGTVHAAEGVAGTTFGPTVERGEITGDTVHEQVTLDPAEAAHAMASTENEEDATPRPTEESGIIGESASKEEVHGHPYTETQEPTSPAVPSSPTSPSKRDSKVKSWFKRFRSGSKSENETDKQPEDEDADPMATGRTAEPISSVEEEENPESDSVRDVALAGRKSEAETDDMYGGSARPAGRVSPLQDDPASHQVVTRGGDGERSISPISGSSELSEDPFVIAADVASSRYSEHGGSKRDSGMDQAGTISDSDDEPRGRKGFRERFLKKVIPGRHKDEDKHKSVGESGMVDVGSPIAEETSHDQTTHDAEDAPADETHANPDPQVLSETEPLREKIQEPSTTSTEAGNTATTGATTPALTHTQTNGEDDDDFEEARDTFDEQRLGPPPKLVEVSKMEAPRLVDVSSPTQKKGGESPAGRNSIGSGSRFTEEL</sequence>
<dbReference type="AlphaFoldDB" id="A0A0D2DJ46"/>
<evidence type="ECO:0000313" key="2">
    <source>
        <dbReference type="EMBL" id="KIW42460.1"/>
    </source>
</evidence>
<feature type="region of interest" description="Disordered" evidence="1">
    <location>
        <begin position="1"/>
        <end position="56"/>
    </location>
</feature>
<organism evidence="2 3">
    <name type="scientific">Exophiala oligosperma</name>
    <dbReference type="NCBI Taxonomy" id="215243"/>
    <lineage>
        <taxon>Eukaryota</taxon>
        <taxon>Fungi</taxon>
        <taxon>Dikarya</taxon>
        <taxon>Ascomycota</taxon>
        <taxon>Pezizomycotina</taxon>
        <taxon>Eurotiomycetes</taxon>
        <taxon>Chaetothyriomycetidae</taxon>
        <taxon>Chaetothyriales</taxon>
        <taxon>Herpotrichiellaceae</taxon>
        <taxon>Exophiala</taxon>
    </lineage>
</organism>
<feature type="compositionally biased region" description="Low complexity" evidence="1">
    <location>
        <begin position="744"/>
        <end position="756"/>
    </location>
</feature>
<proteinExistence type="predicted"/>
<feature type="region of interest" description="Disordered" evidence="1">
    <location>
        <begin position="340"/>
        <end position="359"/>
    </location>
</feature>
<dbReference type="OrthoDB" id="4070583at2759"/>
<protein>
    <recommendedName>
        <fullName evidence="4">Eisosome protein 1</fullName>
    </recommendedName>
</protein>
<dbReference type="STRING" id="215243.A0A0D2DJ46"/>
<dbReference type="RefSeq" id="XP_016262676.1">
    <property type="nucleotide sequence ID" value="XM_016407072.1"/>
</dbReference>
<feature type="compositionally biased region" description="Polar residues" evidence="1">
    <location>
        <begin position="173"/>
        <end position="198"/>
    </location>
</feature>
<feature type="compositionally biased region" description="Basic and acidic residues" evidence="1">
    <location>
        <begin position="537"/>
        <end position="629"/>
    </location>
</feature>
<evidence type="ECO:0000313" key="3">
    <source>
        <dbReference type="Proteomes" id="UP000053342"/>
    </source>
</evidence>
<feature type="compositionally biased region" description="Basic and acidic residues" evidence="1">
    <location>
        <begin position="680"/>
        <end position="690"/>
    </location>
</feature>
<evidence type="ECO:0008006" key="4">
    <source>
        <dbReference type="Google" id="ProtNLM"/>
    </source>
</evidence>
<keyword evidence="3" id="KW-1185">Reference proteome</keyword>
<feature type="compositionally biased region" description="Low complexity" evidence="1">
    <location>
        <begin position="865"/>
        <end position="874"/>
    </location>
</feature>
<feature type="compositionally biased region" description="Polar residues" evidence="1">
    <location>
        <begin position="1081"/>
        <end position="1092"/>
    </location>
</feature>
<feature type="compositionally biased region" description="Low complexity" evidence="1">
    <location>
        <begin position="1"/>
        <end position="16"/>
    </location>
</feature>
<feature type="compositionally biased region" description="Basic and acidic residues" evidence="1">
    <location>
        <begin position="959"/>
        <end position="979"/>
    </location>
</feature>
<dbReference type="VEuPathDB" id="FungiDB:PV06_06009"/>
<gene>
    <name evidence="2" type="ORF">PV06_06009</name>
</gene>
<feature type="region of interest" description="Disordered" evidence="1">
    <location>
        <begin position="537"/>
        <end position="641"/>
    </location>
</feature>
<evidence type="ECO:0000256" key="1">
    <source>
        <dbReference type="SAM" id="MobiDB-lite"/>
    </source>
</evidence>
<feature type="compositionally biased region" description="Basic and acidic residues" evidence="1">
    <location>
        <begin position="728"/>
        <end position="737"/>
    </location>
</feature>
<feature type="region of interest" description="Disordered" evidence="1">
    <location>
        <begin position="172"/>
        <end position="262"/>
    </location>
</feature>
<feature type="compositionally biased region" description="Basic and acidic residues" evidence="1">
    <location>
        <begin position="891"/>
        <end position="902"/>
    </location>
</feature>